<dbReference type="EMBL" id="CP022163">
    <property type="protein sequence ID" value="ATB30677.1"/>
    <property type="molecule type" value="Genomic_DNA"/>
</dbReference>
<dbReference type="AlphaFoldDB" id="A0A250IHN5"/>
<reference evidence="1 2" key="1">
    <citation type="submission" date="2017-06" db="EMBL/GenBank/DDBJ databases">
        <authorList>
            <person name="Kim H.J."/>
            <person name="Triplett B.A."/>
        </authorList>
    </citation>
    <scope>NUCLEOTIDE SEQUENCE [LARGE SCALE GENOMIC DNA]</scope>
    <source>
        <strain evidence="1 2">DSM 14713</strain>
    </source>
</reference>
<name>A0A250IHN5_9BACT</name>
<dbReference type="Proteomes" id="UP000217289">
    <property type="component" value="Chromosome"/>
</dbReference>
<dbReference type="KEGG" id="mbd:MEBOL_004138"/>
<accession>A0A250IHN5</accession>
<dbReference type="InterPro" id="IPR046560">
    <property type="entry name" value="DUF6714"/>
</dbReference>
<organism evidence="1 2">
    <name type="scientific">Melittangium boletus DSM 14713</name>
    <dbReference type="NCBI Taxonomy" id="1294270"/>
    <lineage>
        <taxon>Bacteria</taxon>
        <taxon>Pseudomonadati</taxon>
        <taxon>Myxococcota</taxon>
        <taxon>Myxococcia</taxon>
        <taxon>Myxococcales</taxon>
        <taxon>Cystobacterineae</taxon>
        <taxon>Archangiaceae</taxon>
        <taxon>Melittangium</taxon>
    </lineage>
</organism>
<proteinExistence type="predicted"/>
<sequence length="158" mass="18542">MSRKNKLRELIEAAFADTPKPGNDRIGHDPNDWESTELARAFKGRHWKELTPEELQYNSSSFLSPEGFHYYFPAYLLAALEDHGNLLPHTVFGLILPGDATSEERRLRAWHLERFERFSADQKHAIREFLEYARDEASHYFSQGQAPSLALERYWVRY</sequence>
<gene>
    <name evidence="1" type="ORF">MEBOL_004138</name>
</gene>
<dbReference type="RefSeq" id="WP_095979099.1">
    <property type="nucleotide sequence ID" value="NZ_CP022163.1"/>
</dbReference>
<keyword evidence="2" id="KW-1185">Reference proteome</keyword>
<dbReference type="Pfam" id="PF20461">
    <property type="entry name" value="DUF6714"/>
    <property type="match status" value="1"/>
</dbReference>
<protein>
    <submittedName>
        <fullName evidence="1">Uncharacterized protein</fullName>
    </submittedName>
</protein>
<evidence type="ECO:0000313" key="2">
    <source>
        <dbReference type="Proteomes" id="UP000217289"/>
    </source>
</evidence>
<evidence type="ECO:0000313" key="1">
    <source>
        <dbReference type="EMBL" id="ATB30677.1"/>
    </source>
</evidence>
<dbReference type="OrthoDB" id="5514628at2"/>